<name>A0A450Y588_9GAMM</name>
<evidence type="ECO:0000313" key="4">
    <source>
        <dbReference type="EMBL" id="VFK78580.1"/>
    </source>
</evidence>
<keyword evidence="1" id="KW-0472">Membrane</keyword>
<dbReference type="AlphaFoldDB" id="A0A450Y588"/>
<dbReference type="EMBL" id="CAADFR010000004">
    <property type="protein sequence ID" value="VFK36701.1"/>
    <property type="molecule type" value="Genomic_DNA"/>
</dbReference>
<protein>
    <submittedName>
        <fullName evidence="2">Uncharacterized protein</fullName>
    </submittedName>
</protein>
<sequence length="134" mass="15249">MKDCPICKRPDLAETEESCPQCGADLECFGLLERLPEPENSEHAKEGKWFMSTVPLLLVLLLGLIAIGGYFQLRMEKLTIRMTDIGEQIEKLEEENFRNRIDDLDEKRALAWQRIQAALARYGAPVSIDSISRP</sequence>
<keyword evidence="1" id="KW-1133">Transmembrane helix</keyword>
<gene>
    <name evidence="4" type="ORF">BECKSD772D_GA0070982_101825</name>
    <name evidence="3" type="ORF">BECKSD772E_GA0070983_100535</name>
    <name evidence="2" type="ORF">BECKSD772F_GA0070984_100435</name>
</gene>
<accession>A0A450Y588</accession>
<evidence type="ECO:0000313" key="2">
    <source>
        <dbReference type="EMBL" id="VFK36701.1"/>
    </source>
</evidence>
<dbReference type="EMBL" id="CAADFU010000005">
    <property type="protein sequence ID" value="VFK40242.1"/>
    <property type="molecule type" value="Genomic_DNA"/>
</dbReference>
<feature type="transmembrane region" description="Helical" evidence="1">
    <location>
        <begin position="49"/>
        <end position="73"/>
    </location>
</feature>
<evidence type="ECO:0000313" key="3">
    <source>
        <dbReference type="EMBL" id="VFK40242.1"/>
    </source>
</evidence>
<reference evidence="2" key="1">
    <citation type="submission" date="2019-02" db="EMBL/GenBank/DDBJ databases">
        <authorList>
            <person name="Gruber-Vodicka R. H."/>
            <person name="Seah K. B. B."/>
        </authorList>
    </citation>
    <scope>NUCLEOTIDE SEQUENCE</scope>
    <source>
        <strain evidence="4">BECK_S127</strain>
        <strain evidence="3">BECK_S1320</strain>
        <strain evidence="2">BECK_S1321</strain>
    </source>
</reference>
<keyword evidence="1" id="KW-0812">Transmembrane</keyword>
<proteinExistence type="predicted"/>
<organism evidence="2">
    <name type="scientific">Candidatus Kentrum sp. SD</name>
    <dbReference type="NCBI Taxonomy" id="2126332"/>
    <lineage>
        <taxon>Bacteria</taxon>
        <taxon>Pseudomonadati</taxon>
        <taxon>Pseudomonadota</taxon>
        <taxon>Gammaproteobacteria</taxon>
        <taxon>Candidatus Kentrum</taxon>
    </lineage>
</organism>
<evidence type="ECO:0000256" key="1">
    <source>
        <dbReference type="SAM" id="Phobius"/>
    </source>
</evidence>
<dbReference type="EMBL" id="CAADHB010000018">
    <property type="protein sequence ID" value="VFK78580.1"/>
    <property type="molecule type" value="Genomic_DNA"/>
</dbReference>